<keyword evidence="2" id="KW-0238">DNA-binding</keyword>
<evidence type="ECO:0000259" key="4">
    <source>
        <dbReference type="PROSITE" id="PS50932"/>
    </source>
</evidence>
<comment type="caution">
    <text evidence="5">The sequence shown here is derived from an EMBL/GenBank/DDBJ whole genome shotgun (WGS) entry which is preliminary data.</text>
</comment>
<dbReference type="CDD" id="cd01392">
    <property type="entry name" value="HTH_LacI"/>
    <property type="match status" value="1"/>
</dbReference>
<dbReference type="InterPro" id="IPR028082">
    <property type="entry name" value="Peripla_BP_I"/>
</dbReference>
<dbReference type="RefSeq" id="WP_062461110.1">
    <property type="nucleotide sequence ID" value="NZ_FLLQ01000001.1"/>
</dbReference>
<dbReference type="PANTHER" id="PTHR30146">
    <property type="entry name" value="LACI-RELATED TRANSCRIPTIONAL REPRESSOR"/>
    <property type="match status" value="1"/>
</dbReference>
<dbReference type="CDD" id="cd06267">
    <property type="entry name" value="PBP1_LacI_sugar_binding-like"/>
    <property type="match status" value="1"/>
</dbReference>
<accession>A0ABX5DDA4</accession>
<keyword evidence="1" id="KW-0805">Transcription regulation</keyword>
<dbReference type="Proteomes" id="UP000238163">
    <property type="component" value="Unassembled WGS sequence"/>
</dbReference>
<dbReference type="Pfam" id="PF13377">
    <property type="entry name" value="Peripla_BP_3"/>
    <property type="match status" value="1"/>
</dbReference>
<dbReference type="PROSITE" id="PS50932">
    <property type="entry name" value="HTH_LACI_2"/>
    <property type="match status" value="1"/>
</dbReference>
<protein>
    <submittedName>
        <fullName evidence="5">LacI family transcriptional regulator</fullName>
    </submittedName>
</protein>
<evidence type="ECO:0000313" key="6">
    <source>
        <dbReference type="Proteomes" id="UP000238163"/>
    </source>
</evidence>
<proteinExistence type="predicted"/>
<evidence type="ECO:0000256" key="1">
    <source>
        <dbReference type="ARBA" id="ARBA00023015"/>
    </source>
</evidence>
<dbReference type="Pfam" id="PF00356">
    <property type="entry name" value="LacI"/>
    <property type="match status" value="1"/>
</dbReference>
<dbReference type="InterPro" id="IPR000843">
    <property type="entry name" value="HTH_LacI"/>
</dbReference>
<dbReference type="EMBL" id="NWTN01000010">
    <property type="protein sequence ID" value="PRQ66626.1"/>
    <property type="molecule type" value="Genomic_DNA"/>
</dbReference>
<gene>
    <name evidence="5" type="ORF">COR51_15520</name>
</gene>
<dbReference type="SMART" id="SM00354">
    <property type="entry name" value="HTH_LACI"/>
    <property type="match status" value="1"/>
</dbReference>
<keyword evidence="6" id="KW-1185">Reference proteome</keyword>
<reference evidence="5 6" key="1">
    <citation type="submission" date="2018-03" db="EMBL/GenBank/DDBJ databases">
        <title>Genetic Diversity and Phenotypic Plasticity of AHL Mediated Quorum Sensing in Environmental Strains of Vibrio mediterranei.</title>
        <authorList>
            <person name="Lantoine F."/>
            <person name="Vouve F."/>
        </authorList>
    </citation>
    <scope>NUCLEOTIDE SEQUENCE [LARGE SCALE GENOMIC DNA]</scope>
    <source>
        <strain evidence="5 6">17LN0615E</strain>
    </source>
</reference>
<dbReference type="Gene3D" id="3.40.50.2300">
    <property type="match status" value="2"/>
</dbReference>
<dbReference type="Gene3D" id="1.10.260.40">
    <property type="entry name" value="lambda repressor-like DNA-binding domains"/>
    <property type="match status" value="1"/>
</dbReference>
<name>A0ABX5DDA4_9VIBR</name>
<evidence type="ECO:0000256" key="3">
    <source>
        <dbReference type="ARBA" id="ARBA00023163"/>
    </source>
</evidence>
<dbReference type="SUPFAM" id="SSF53822">
    <property type="entry name" value="Periplasmic binding protein-like I"/>
    <property type="match status" value="1"/>
</dbReference>
<evidence type="ECO:0000313" key="5">
    <source>
        <dbReference type="EMBL" id="PRQ66626.1"/>
    </source>
</evidence>
<dbReference type="InterPro" id="IPR010982">
    <property type="entry name" value="Lambda_DNA-bd_dom_sf"/>
</dbReference>
<dbReference type="InterPro" id="IPR046335">
    <property type="entry name" value="LacI/GalR-like_sensor"/>
</dbReference>
<dbReference type="SUPFAM" id="SSF47413">
    <property type="entry name" value="lambda repressor-like DNA-binding domains"/>
    <property type="match status" value="1"/>
</dbReference>
<feature type="domain" description="HTH lacI-type" evidence="4">
    <location>
        <begin position="5"/>
        <end position="55"/>
    </location>
</feature>
<evidence type="ECO:0000256" key="2">
    <source>
        <dbReference type="ARBA" id="ARBA00023125"/>
    </source>
</evidence>
<keyword evidence="3" id="KW-0804">Transcription</keyword>
<dbReference type="PANTHER" id="PTHR30146:SF120">
    <property type="entry name" value="ALANINE RACEMASE"/>
    <property type="match status" value="1"/>
</dbReference>
<organism evidence="5 6">
    <name type="scientific">Vibrio mediterranei</name>
    <dbReference type="NCBI Taxonomy" id="689"/>
    <lineage>
        <taxon>Bacteria</taxon>
        <taxon>Pseudomonadati</taxon>
        <taxon>Pseudomonadota</taxon>
        <taxon>Gammaproteobacteria</taxon>
        <taxon>Vibrionales</taxon>
        <taxon>Vibrionaceae</taxon>
        <taxon>Vibrio</taxon>
    </lineage>
</organism>
<sequence>MNKKATIQRAAELAGVSIASVSRALNDKPGISVSKREEILSICRELGYVPHSLRMLPPKSGIVAVSIGSDVIEESRYMGLLWPALSFALQRTGRRLLPVNTGEMAGNELAGVVLLNVIENDPRVEHLVAKSIPFVSIGSVANQFWVAPDDFNGERMAVEYLIKRGFNRIGCVTHTGNGLVYKHRLQGYRSAMAERQLPTIEFHLEQKHSAELVAYRYFLTIESKSLQELDALVCESDEVAIGIKIALEDRGLNVPKDIAIVGFDGLPRFSKELTTIKQDVNAIAEKAAILLESAIAGEQPVGVVLPVKLKIGQTA</sequence>